<keyword evidence="2" id="KW-1185">Reference proteome</keyword>
<name>A0AAV6PI07_SOLSE</name>
<evidence type="ECO:0008006" key="3">
    <source>
        <dbReference type="Google" id="ProtNLM"/>
    </source>
</evidence>
<protein>
    <recommendedName>
        <fullName evidence="3">Secreted protein</fullName>
    </recommendedName>
</protein>
<evidence type="ECO:0000313" key="2">
    <source>
        <dbReference type="Proteomes" id="UP000693946"/>
    </source>
</evidence>
<accession>A0AAV6PI07</accession>
<reference evidence="1 2" key="1">
    <citation type="journal article" date="2021" name="Sci. Rep.">
        <title>Chromosome anchoring in Senegalese sole (Solea senegalensis) reveals sex-associated markers and genome rearrangements in flatfish.</title>
        <authorList>
            <person name="Guerrero-Cozar I."/>
            <person name="Gomez-Garrido J."/>
            <person name="Berbel C."/>
            <person name="Martinez-Blanch J.F."/>
            <person name="Alioto T."/>
            <person name="Claros M.G."/>
            <person name="Gagnaire P.A."/>
            <person name="Manchado M."/>
        </authorList>
    </citation>
    <scope>NUCLEOTIDE SEQUENCE [LARGE SCALE GENOMIC DNA]</scope>
    <source>
        <strain evidence="1">Sse05_10M</strain>
    </source>
</reference>
<dbReference type="Proteomes" id="UP000693946">
    <property type="component" value="Unassembled WGS sequence"/>
</dbReference>
<organism evidence="1 2">
    <name type="scientific">Solea senegalensis</name>
    <name type="common">Senegalese sole</name>
    <dbReference type="NCBI Taxonomy" id="28829"/>
    <lineage>
        <taxon>Eukaryota</taxon>
        <taxon>Metazoa</taxon>
        <taxon>Chordata</taxon>
        <taxon>Craniata</taxon>
        <taxon>Vertebrata</taxon>
        <taxon>Euteleostomi</taxon>
        <taxon>Actinopterygii</taxon>
        <taxon>Neopterygii</taxon>
        <taxon>Teleostei</taxon>
        <taxon>Neoteleostei</taxon>
        <taxon>Acanthomorphata</taxon>
        <taxon>Carangaria</taxon>
        <taxon>Pleuronectiformes</taxon>
        <taxon>Pleuronectoidei</taxon>
        <taxon>Soleidae</taxon>
        <taxon>Solea</taxon>
    </lineage>
</organism>
<dbReference type="AlphaFoldDB" id="A0AAV6PI07"/>
<sequence length="84" mass="9026">MWTERCVGASDWLSAVSLLVCDWSAPRSSALEADAGVTETLCRSVLAVHRLSTARHGSPLPPLPPPLLNLFAVCVADLSLNRTR</sequence>
<comment type="caution">
    <text evidence="1">The sequence shown here is derived from an EMBL/GenBank/DDBJ whole genome shotgun (WGS) entry which is preliminary data.</text>
</comment>
<evidence type="ECO:0000313" key="1">
    <source>
        <dbReference type="EMBL" id="KAG7463303.1"/>
    </source>
</evidence>
<dbReference type="EMBL" id="JAGKHQ010000886">
    <property type="protein sequence ID" value="KAG7463303.1"/>
    <property type="molecule type" value="Genomic_DNA"/>
</dbReference>
<gene>
    <name evidence="1" type="ORF">JOB18_035226</name>
</gene>
<proteinExistence type="predicted"/>